<evidence type="ECO:0000256" key="1">
    <source>
        <dbReference type="ARBA" id="ARBA00004123"/>
    </source>
</evidence>
<proteinExistence type="predicted"/>
<dbReference type="GO" id="GO:0003677">
    <property type="term" value="F:DNA binding"/>
    <property type="evidence" value="ECO:0007669"/>
    <property type="project" value="UniProtKB-KW"/>
</dbReference>
<evidence type="ECO:0000256" key="6">
    <source>
        <dbReference type="SAM" id="MobiDB-lite"/>
    </source>
</evidence>
<dbReference type="SUPFAM" id="SSF101936">
    <property type="entry name" value="DNA-binding pseudobarrel domain"/>
    <property type="match status" value="2"/>
</dbReference>
<evidence type="ECO:0000313" key="9">
    <source>
        <dbReference type="Proteomes" id="UP000467841"/>
    </source>
</evidence>
<gene>
    <name evidence="8" type="ORF">MERR_LOCUS48359</name>
</gene>
<dbReference type="CDD" id="cd10017">
    <property type="entry name" value="B3_DNA"/>
    <property type="match status" value="1"/>
</dbReference>
<comment type="subcellular location">
    <subcellularLocation>
        <location evidence="1">Nucleus</location>
    </subcellularLocation>
</comment>
<name>A0A6D2LLB4_9BRAS</name>
<protein>
    <recommendedName>
        <fullName evidence="7">TF-B3 domain-containing protein</fullName>
    </recommendedName>
</protein>
<accession>A0A6D2LLB4</accession>
<comment type="caution">
    <text evidence="8">The sequence shown here is derived from an EMBL/GenBank/DDBJ whole genome shotgun (WGS) entry which is preliminary data.</text>
</comment>
<sequence length="257" mass="28902">MNEGDSSKFFKVYLPDESGDDLEFPVSFNSSLPKPLPRNVTVRSIYGKTWKLALRKCGGGDVERYALVNGWKRIAKDEALNGGDFLAFEFDGSASFNFCIYEGRTMCKRLRRTSSERTNEIKEESEGEEEEEARASDNVPDLDDDDDRQYLDDPENPYFTVFLNPNKNSQMHIPAKVIGDYGLNFPQLITIADPVSNNFGTLEKIIKVQGNGSVFVKGFGSVIRRNKVKTGDKMVCEVVKTGNNNLVHTIKIHIIRG</sequence>
<feature type="domain" description="TF-B3" evidence="7">
    <location>
        <begin position="7"/>
        <end position="104"/>
    </location>
</feature>
<keyword evidence="3" id="KW-0238">DNA-binding</keyword>
<dbReference type="AlphaFoldDB" id="A0A6D2LLB4"/>
<dbReference type="SMART" id="SM01019">
    <property type="entry name" value="B3"/>
    <property type="match status" value="2"/>
</dbReference>
<keyword evidence="9" id="KW-1185">Reference proteome</keyword>
<keyword evidence="4" id="KW-0804">Transcription</keyword>
<dbReference type="PROSITE" id="PS50863">
    <property type="entry name" value="B3"/>
    <property type="match status" value="1"/>
</dbReference>
<evidence type="ECO:0000256" key="4">
    <source>
        <dbReference type="ARBA" id="ARBA00023163"/>
    </source>
</evidence>
<dbReference type="Proteomes" id="UP000467841">
    <property type="component" value="Unassembled WGS sequence"/>
</dbReference>
<keyword evidence="5" id="KW-0539">Nucleus</keyword>
<dbReference type="Gene3D" id="2.40.330.10">
    <property type="entry name" value="DNA-binding pseudobarrel domain"/>
    <property type="match status" value="2"/>
</dbReference>
<feature type="compositionally biased region" description="Basic and acidic residues" evidence="6">
    <location>
        <begin position="113"/>
        <end position="124"/>
    </location>
</feature>
<dbReference type="InterPro" id="IPR050655">
    <property type="entry name" value="Plant_B3_domain"/>
</dbReference>
<dbReference type="InterPro" id="IPR003340">
    <property type="entry name" value="B3_DNA-bd"/>
</dbReference>
<dbReference type="GO" id="GO:0005634">
    <property type="term" value="C:nucleus"/>
    <property type="evidence" value="ECO:0007669"/>
    <property type="project" value="UniProtKB-SubCell"/>
</dbReference>
<dbReference type="OrthoDB" id="1094641at2759"/>
<reference evidence="8" key="1">
    <citation type="submission" date="2020-01" db="EMBL/GenBank/DDBJ databases">
        <authorList>
            <person name="Mishra B."/>
        </authorList>
    </citation>
    <scope>NUCLEOTIDE SEQUENCE [LARGE SCALE GENOMIC DNA]</scope>
</reference>
<dbReference type="EMBL" id="CACVBM020001851">
    <property type="protein sequence ID" value="CAA7061123.1"/>
    <property type="molecule type" value="Genomic_DNA"/>
</dbReference>
<feature type="compositionally biased region" description="Acidic residues" evidence="6">
    <location>
        <begin position="140"/>
        <end position="150"/>
    </location>
</feature>
<evidence type="ECO:0000313" key="8">
    <source>
        <dbReference type="EMBL" id="CAA7061123.1"/>
    </source>
</evidence>
<evidence type="ECO:0000256" key="2">
    <source>
        <dbReference type="ARBA" id="ARBA00023015"/>
    </source>
</evidence>
<dbReference type="PANTHER" id="PTHR31920">
    <property type="entry name" value="B3 DOMAIN-CONTAINING"/>
    <property type="match status" value="1"/>
</dbReference>
<dbReference type="Pfam" id="PF02362">
    <property type="entry name" value="B3"/>
    <property type="match status" value="1"/>
</dbReference>
<feature type="region of interest" description="Disordered" evidence="6">
    <location>
        <begin position="113"/>
        <end position="150"/>
    </location>
</feature>
<organism evidence="8 9">
    <name type="scientific">Microthlaspi erraticum</name>
    <dbReference type="NCBI Taxonomy" id="1685480"/>
    <lineage>
        <taxon>Eukaryota</taxon>
        <taxon>Viridiplantae</taxon>
        <taxon>Streptophyta</taxon>
        <taxon>Embryophyta</taxon>
        <taxon>Tracheophyta</taxon>
        <taxon>Spermatophyta</taxon>
        <taxon>Magnoliopsida</taxon>
        <taxon>eudicotyledons</taxon>
        <taxon>Gunneridae</taxon>
        <taxon>Pentapetalae</taxon>
        <taxon>rosids</taxon>
        <taxon>malvids</taxon>
        <taxon>Brassicales</taxon>
        <taxon>Brassicaceae</taxon>
        <taxon>Coluteocarpeae</taxon>
        <taxon>Microthlaspi</taxon>
    </lineage>
</organism>
<evidence type="ECO:0000256" key="5">
    <source>
        <dbReference type="ARBA" id="ARBA00023242"/>
    </source>
</evidence>
<dbReference type="PANTHER" id="PTHR31920:SF32">
    <property type="entry name" value="B3 DOMAIN-CONTAINING PROTEIN REM22"/>
    <property type="match status" value="1"/>
</dbReference>
<keyword evidence="2" id="KW-0805">Transcription regulation</keyword>
<evidence type="ECO:0000259" key="7">
    <source>
        <dbReference type="PROSITE" id="PS50863"/>
    </source>
</evidence>
<dbReference type="InterPro" id="IPR015300">
    <property type="entry name" value="DNA-bd_pseudobarrel_sf"/>
</dbReference>
<evidence type="ECO:0000256" key="3">
    <source>
        <dbReference type="ARBA" id="ARBA00023125"/>
    </source>
</evidence>